<protein>
    <submittedName>
        <fullName evidence="5">Cold-shock protein</fullName>
    </submittedName>
</protein>
<proteinExistence type="predicted"/>
<dbReference type="PROSITE" id="PS51857">
    <property type="entry name" value="CSD_2"/>
    <property type="match status" value="1"/>
</dbReference>
<name>A0ABU1H7H3_9GAMM</name>
<dbReference type="InterPro" id="IPR019844">
    <property type="entry name" value="CSD_CS"/>
</dbReference>
<dbReference type="SUPFAM" id="SSF50249">
    <property type="entry name" value="Nucleic acid-binding proteins"/>
    <property type="match status" value="1"/>
</dbReference>
<dbReference type="Pfam" id="PF00313">
    <property type="entry name" value="CSD"/>
    <property type="match status" value="1"/>
</dbReference>
<dbReference type="PIRSF" id="PIRSF002599">
    <property type="entry name" value="Cold_shock_A"/>
    <property type="match status" value="1"/>
</dbReference>
<evidence type="ECO:0000256" key="1">
    <source>
        <dbReference type="ARBA" id="ARBA00004496"/>
    </source>
</evidence>
<dbReference type="InterPro" id="IPR012156">
    <property type="entry name" value="Cold_shock_CspA"/>
</dbReference>
<dbReference type="CDD" id="cd04458">
    <property type="entry name" value="CSP_CDS"/>
    <property type="match status" value="1"/>
</dbReference>
<organism evidence="5 6">
    <name type="scientific">Vreelandella vilamensis</name>
    <dbReference type="NCBI Taxonomy" id="531309"/>
    <lineage>
        <taxon>Bacteria</taxon>
        <taxon>Pseudomonadati</taxon>
        <taxon>Pseudomonadota</taxon>
        <taxon>Gammaproteobacteria</taxon>
        <taxon>Oceanospirillales</taxon>
        <taxon>Halomonadaceae</taxon>
        <taxon>Vreelandella</taxon>
    </lineage>
</organism>
<dbReference type="Proteomes" id="UP001254564">
    <property type="component" value="Unassembled WGS sequence"/>
</dbReference>
<evidence type="ECO:0000313" key="6">
    <source>
        <dbReference type="Proteomes" id="UP001254564"/>
    </source>
</evidence>
<dbReference type="InterPro" id="IPR011129">
    <property type="entry name" value="CSD"/>
</dbReference>
<keyword evidence="6" id="KW-1185">Reference proteome</keyword>
<dbReference type="InterPro" id="IPR050181">
    <property type="entry name" value="Cold_shock_domain"/>
</dbReference>
<dbReference type="SMART" id="SM00357">
    <property type="entry name" value="CSP"/>
    <property type="match status" value="1"/>
</dbReference>
<comment type="caution">
    <text evidence="5">The sequence shown here is derived from an EMBL/GenBank/DDBJ whole genome shotgun (WGS) entry which is preliminary data.</text>
</comment>
<dbReference type="PRINTS" id="PR00050">
    <property type="entry name" value="COLDSHOCK"/>
</dbReference>
<evidence type="ECO:0000259" key="4">
    <source>
        <dbReference type="PROSITE" id="PS51857"/>
    </source>
</evidence>
<dbReference type="InterPro" id="IPR002059">
    <property type="entry name" value="CSP_DNA-bd"/>
</dbReference>
<evidence type="ECO:0000256" key="2">
    <source>
        <dbReference type="ARBA" id="ARBA00022490"/>
    </source>
</evidence>
<dbReference type="Gene3D" id="2.40.50.140">
    <property type="entry name" value="Nucleic acid-binding proteins"/>
    <property type="match status" value="1"/>
</dbReference>
<gene>
    <name evidence="5" type="ORF">QC823_14810</name>
</gene>
<comment type="subcellular location">
    <subcellularLocation>
        <location evidence="1 3">Cytoplasm</location>
    </subcellularLocation>
</comment>
<dbReference type="RefSeq" id="WP_309657121.1">
    <property type="nucleotide sequence ID" value="NZ_JARWAN010000032.1"/>
</dbReference>
<dbReference type="InterPro" id="IPR012340">
    <property type="entry name" value="NA-bd_OB-fold"/>
</dbReference>
<sequence>MTTGTVKWFNDAKGFGFISPTDGGDDLFAHFSGIKADGFKSLQDGQQVSFDVIQGKKGLQASNIEVA</sequence>
<reference evidence="5 6" key="1">
    <citation type="submission" date="2023-04" db="EMBL/GenBank/DDBJ databases">
        <title>A long-awaited taxogenomic arrangement of the family Halomonadaceae.</title>
        <authorList>
            <person name="De La Haba R."/>
            <person name="Chuvochina M."/>
            <person name="Wittouck S."/>
            <person name="Arahal D.R."/>
            <person name="Sanchez-Porro C."/>
            <person name="Hugenholtz P."/>
            <person name="Ventosa A."/>
        </authorList>
    </citation>
    <scope>NUCLEOTIDE SEQUENCE [LARGE SCALE GENOMIC DNA]</scope>
    <source>
        <strain evidence="5 6">DSM 21020</strain>
    </source>
</reference>
<keyword evidence="2" id="KW-0963">Cytoplasm</keyword>
<feature type="domain" description="CSD" evidence="4">
    <location>
        <begin position="1"/>
        <end position="66"/>
    </location>
</feature>
<dbReference type="EMBL" id="JARWAN010000032">
    <property type="protein sequence ID" value="MDR5900243.1"/>
    <property type="molecule type" value="Genomic_DNA"/>
</dbReference>
<dbReference type="PANTHER" id="PTHR11544">
    <property type="entry name" value="COLD SHOCK DOMAIN CONTAINING PROTEINS"/>
    <property type="match status" value="1"/>
</dbReference>
<accession>A0ABU1H7H3</accession>
<evidence type="ECO:0000256" key="3">
    <source>
        <dbReference type="RuleBase" id="RU000408"/>
    </source>
</evidence>
<dbReference type="Gene3D" id="6.20.370.130">
    <property type="match status" value="1"/>
</dbReference>
<dbReference type="PROSITE" id="PS00352">
    <property type="entry name" value="CSD_1"/>
    <property type="match status" value="1"/>
</dbReference>
<evidence type="ECO:0000313" key="5">
    <source>
        <dbReference type="EMBL" id="MDR5900243.1"/>
    </source>
</evidence>